<evidence type="ECO:0000256" key="7">
    <source>
        <dbReference type="SAM" id="Phobius"/>
    </source>
</evidence>
<dbReference type="GO" id="GO:0016020">
    <property type="term" value="C:membrane"/>
    <property type="evidence" value="ECO:0007669"/>
    <property type="project" value="UniProtKB-SubCell"/>
</dbReference>
<gene>
    <name evidence="8" type="ORF">URODEC1_LOCUS62852</name>
</gene>
<keyword evidence="4" id="KW-0735">Signal-anchor</keyword>
<evidence type="ECO:0000313" key="8">
    <source>
        <dbReference type="EMBL" id="CAL4996337.1"/>
    </source>
</evidence>
<reference evidence="9" key="1">
    <citation type="submission" date="2024-06" db="EMBL/GenBank/DDBJ databases">
        <authorList>
            <person name="Ryan C."/>
        </authorList>
    </citation>
    <scope>NUCLEOTIDE SEQUENCE [LARGE SCALE GENOMIC DNA]</scope>
</reference>
<dbReference type="SUPFAM" id="SSF53335">
    <property type="entry name" value="S-adenosyl-L-methionine-dependent methyltransferases"/>
    <property type="match status" value="1"/>
</dbReference>
<evidence type="ECO:0000256" key="1">
    <source>
        <dbReference type="ARBA" id="ARBA00004606"/>
    </source>
</evidence>
<keyword evidence="9" id="KW-1185">Reference proteome</keyword>
<organism evidence="8 9">
    <name type="scientific">Urochloa decumbens</name>
    <dbReference type="NCBI Taxonomy" id="240449"/>
    <lineage>
        <taxon>Eukaryota</taxon>
        <taxon>Viridiplantae</taxon>
        <taxon>Streptophyta</taxon>
        <taxon>Embryophyta</taxon>
        <taxon>Tracheophyta</taxon>
        <taxon>Spermatophyta</taxon>
        <taxon>Magnoliopsida</taxon>
        <taxon>Liliopsida</taxon>
        <taxon>Poales</taxon>
        <taxon>Poaceae</taxon>
        <taxon>PACMAD clade</taxon>
        <taxon>Panicoideae</taxon>
        <taxon>Panicodae</taxon>
        <taxon>Paniceae</taxon>
        <taxon>Melinidinae</taxon>
        <taxon>Urochloa</taxon>
    </lineage>
</organism>
<keyword evidence="7" id="KW-0812">Transmembrane</keyword>
<dbReference type="GO" id="GO:0012505">
    <property type="term" value="C:endomembrane system"/>
    <property type="evidence" value="ECO:0007669"/>
    <property type="project" value="UniProtKB-SubCell"/>
</dbReference>
<evidence type="ECO:0000256" key="5">
    <source>
        <dbReference type="ARBA" id="ARBA00037847"/>
    </source>
</evidence>
<dbReference type="GO" id="GO:0008168">
    <property type="term" value="F:methyltransferase activity"/>
    <property type="evidence" value="ECO:0007669"/>
    <property type="project" value="UniProtKB-KW"/>
</dbReference>
<protein>
    <recommendedName>
        <fullName evidence="10">Methyltransferase type 11 domain-containing protein</fullName>
    </recommendedName>
</protein>
<evidence type="ECO:0000256" key="4">
    <source>
        <dbReference type="ARBA" id="ARBA00022968"/>
    </source>
</evidence>
<dbReference type="Pfam" id="PF03141">
    <property type="entry name" value="Methyltransf_29"/>
    <property type="match status" value="1"/>
</dbReference>
<evidence type="ECO:0008006" key="10">
    <source>
        <dbReference type="Google" id="ProtNLM"/>
    </source>
</evidence>
<dbReference type="Proteomes" id="UP001497457">
    <property type="component" value="Chromosome 25rd"/>
</dbReference>
<proteinExistence type="inferred from homology"/>
<feature type="region of interest" description="Disordered" evidence="6">
    <location>
        <begin position="1"/>
        <end position="25"/>
    </location>
</feature>
<accession>A0ABC9BE51</accession>
<evidence type="ECO:0000313" key="9">
    <source>
        <dbReference type="Proteomes" id="UP001497457"/>
    </source>
</evidence>
<comment type="similarity">
    <text evidence="2">Belongs to the methyltransferase superfamily.</text>
</comment>
<feature type="transmembrane region" description="Helical" evidence="7">
    <location>
        <begin position="28"/>
        <end position="53"/>
    </location>
</feature>
<dbReference type="AlphaFoldDB" id="A0ABC9BE51"/>
<evidence type="ECO:0000256" key="2">
    <source>
        <dbReference type="ARBA" id="ARBA00008361"/>
    </source>
</evidence>
<name>A0ABC9BE51_9POAL</name>
<keyword evidence="3" id="KW-0489">Methyltransferase</keyword>
<dbReference type="InterPro" id="IPR004159">
    <property type="entry name" value="Put_SAM_MeTrfase"/>
</dbReference>
<dbReference type="EMBL" id="OZ075135">
    <property type="protein sequence ID" value="CAL4996337.1"/>
    <property type="molecule type" value="Genomic_DNA"/>
</dbReference>
<dbReference type="GO" id="GO:0032259">
    <property type="term" value="P:methylation"/>
    <property type="evidence" value="ECO:0007669"/>
    <property type="project" value="UniProtKB-KW"/>
</dbReference>
<evidence type="ECO:0000256" key="3">
    <source>
        <dbReference type="ARBA" id="ARBA00022603"/>
    </source>
</evidence>
<keyword evidence="7" id="KW-1133">Transmembrane helix</keyword>
<reference evidence="8 9" key="2">
    <citation type="submission" date="2024-10" db="EMBL/GenBank/DDBJ databases">
        <authorList>
            <person name="Ryan C."/>
        </authorList>
    </citation>
    <scope>NUCLEOTIDE SEQUENCE [LARGE SCALE GENOMIC DNA]</scope>
</reference>
<evidence type="ECO:0000256" key="6">
    <source>
        <dbReference type="SAM" id="MobiDB-lite"/>
    </source>
</evidence>
<dbReference type="PANTHER" id="PTHR44067:SF2">
    <property type="entry name" value="OS08G0113400 PROTEIN"/>
    <property type="match status" value="1"/>
</dbReference>
<dbReference type="Gene3D" id="3.40.50.150">
    <property type="entry name" value="Vaccinia Virus protein VP39"/>
    <property type="match status" value="1"/>
</dbReference>
<comment type="subcellular location">
    <subcellularLocation>
        <location evidence="5">Endomembrane system</location>
        <topology evidence="5">Single-pass membrane protein</topology>
    </subcellularLocation>
    <subcellularLocation>
        <location evidence="1">Membrane</location>
        <topology evidence="1">Single-pass type II membrane protein</topology>
    </subcellularLocation>
</comment>
<sequence length="460" mass="49440">MDAADLLDGDNGKNKPLLPPPPPPRRRPWYYCNTTAITLVMFVLTNTVSIVVSSGAGPSLLRRYNYKPSALRLWDGGSSALLAADLNATQSDLAASRAELAALHARVRTANELLRTLLDAMYTTHNASTTFAADGWKRELAGELKLAVVGPHDTGTNATGGEAPAAFPALGHACVRVQDDLERYMSYTPGGECPSDEALAHRLMRSGCEPLPRRRCRAPSPKGYTHPLPLPASLWAAPPDAAVLWDAYLPCKNYSCLITAPAASFDLRREKARWARDDGALEYSIAAVLASRPNSTVRVGLDLAGGGAGETTYAPGTFAARMMERGVTVVTATVSDGAPRNSFVAARGLVSVHVTAAHHRLPFFDRTLDLVHAAAGGLGVAGGGGGVVMEFALYDVYRVLRPGGLFWIDHYPCAAAQVNETFARMVVERVGFRKLRWNTGRGKGKDRWYISALLEKPMMA</sequence>
<dbReference type="InterPro" id="IPR053223">
    <property type="entry name" value="Prob_Methyltransferase"/>
</dbReference>
<dbReference type="InterPro" id="IPR029063">
    <property type="entry name" value="SAM-dependent_MTases_sf"/>
</dbReference>
<keyword evidence="7" id="KW-0472">Membrane</keyword>
<dbReference type="PANTHER" id="PTHR44067">
    <property type="entry name" value="S-ADENOSYL-L-METHIONINE-DEPENDENT METHYLTRANSFERASE SUPERFAMILY PROTEIN-RELATED"/>
    <property type="match status" value="1"/>
</dbReference>
<keyword evidence="3" id="KW-0808">Transferase</keyword>